<dbReference type="OrthoDB" id="6125442at2759"/>
<dbReference type="EMBL" id="CACRXK020002270">
    <property type="protein sequence ID" value="CAB3993488.1"/>
    <property type="molecule type" value="Genomic_DNA"/>
</dbReference>
<evidence type="ECO:0000313" key="2">
    <source>
        <dbReference type="Proteomes" id="UP001152795"/>
    </source>
</evidence>
<keyword evidence="2" id="KW-1185">Reference proteome</keyword>
<protein>
    <submittedName>
        <fullName evidence="1">Uncharacterized protein</fullName>
    </submittedName>
</protein>
<dbReference type="Proteomes" id="UP001152795">
    <property type="component" value="Unassembled WGS sequence"/>
</dbReference>
<name>A0A7D9HXU7_PARCT</name>
<evidence type="ECO:0000313" key="1">
    <source>
        <dbReference type="EMBL" id="CAB3993488.1"/>
    </source>
</evidence>
<comment type="caution">
    <text evidence="1">The sequence shown here is derived from an EMBL/GenBank/DDBJ whole genome shotgun (WGS) entry which is preliminary data.</text>
</comment>
<dbReference type="AlphaFoldDB" id="A0A7D9HXU7"/>
<accession>A0A7D9HXU7</accession>
<gene>
    <name evidence="1" type="ORF">PACLA_8A061633</name>
</gene>
<reference evidence="1" key="1">
    <citation type="submission" date="2020-04" db="EMBL/GenBank/DDBJ databases">
        <authorList>
            <person name="Alioto T."/>
            <person name="Alioto T."/>
            <person name="Gomez Garrido J."/>
        </authorList>
    </citation>
    <scope>NUCLEOTIDE SEQUENCE</scope>
    <source>
        <strain evidence="1">A484AB</strain>
    </source>
</reference>
<sequence>MLFCQPAKRWTFSKVSQEHMLIKTGDTCVAFKAAQYHLLKMVGSANISLDLNLEFLNRIVKEAIKKLGPNGSKKSIDRICRTMKTTKALMENFDTEVKSYKPSGKHVPKSSAKDLQTIVKELLHQQALRVMESTTHRWEKIVGEWMSNKTIMFEEDERKLRDAIKSSWDIKDLAKDELEKLTGVNLDHYYRLKRAKKKRKINVEAGNAKKKKTVAMTPDVKGDKEMCVAPTSENFKARFCAVCRVSLVGTLQTYRLEKHLEAMKTADNERDRFMSTGIVYHCNPKRYEYVDVRTGVKFHALSHATDEAFAEFQEYKKTFEKQ</sequence>
<organism evidence="1 2">
    <name type="scientific">Paramuricea clavata</name>
    <name type="common">Red gorgonian</name>
    <name type="synonym">Violescent sea-whip</name>
    <dbReference type="NCBI Taxonomy" id="317549"/>
    <lineage>
        <taxon>Eukaryota</taxon>
        <taxon>Metazoa</taxon>
        <taxon>Cnidaria</taxon>
        <taxon>Anthozoa</taxon>
        <taxon>Octocorallia</taxon>
        <taxon>Malacalcyonacea</taxon>
        <taxon>Plexauridae</taxon>
        <taxon>Paramuricea</taxon>
    </lineage>
</organism>
<proteinExistence type="predicted"/>